<reference evidence="2 3" key="1">
    <citation type="submission" date="2024-03" db="EMBL/GenBank/DDBJ databases">
        <title>Genome-scale model development and genomic sequencing of the oleaginous clade Lipomyces.</title>
        <authorList>
            <consortium name="Lawrence Berkeley National Laboratory"/>
            <person name="Czajka J.J."/>
            <person name="Han Y."/>
            <person name="Kim J."/>
            <person name="Mondo S.J."/>
            <person name="Hofstad B.A."/>
            <person name="Robles A."/>
            <person name="Haridas S."/>
            <person name="Riley R."/>
            <person name="LaButti K."/>
            <person name="Pangilinan J."/>
            <person name="Andreopoulos W."/>
            <person name="Lipzen A."/>
            <person name="Yan J."/>
            <person name="Wang M."/>
            <person name="Ng V."/>
            <person name="Grigoriev I.V."/>
            <person name="Spatafora J.W."/>
            <person name="Magnuson J.K."/>
            <person name="Baker S.E."/>
            <person name="Pomraning K.R."/>
        </authorList>
    </citation>
    <scope>NUCLEOTIDE SEQUENCE [LARGE SCALE GENOMIC DNA]</scope>
    <source>
        <strain evidence="2 3">Phaff 52-87</strain>
    </source>
</reference>
<keyword evidence="3" id="KW-1185">Reference proteome</keyword>
<organism evidence="2 3">
    <name type="scientific">Myxozyma melibiosi</name>
    <dbReference type="NCBI Taxonomy" id="54550"/>
    <lineage>
        <taxon>Eukaryota</taxon>
        <taxon>Fungi</taxon>
        <taxon>Dikarya</taxon>
        <taxon>Ascomycota</taxon>
        <taxon>Saccharomycotina</taxon>
        <taxon>Lipomycetes</taxon>
        <taxon>Lipomycetales</taxon>
        <taxon>Lipomycetaceae</taxon>
        <taxon>Myxozyma</taxon>
    </lineage>
</organism>
<proteinExistence type="predicted"/>
<evidence type="ECO:0000256" key="1">
    <source>
        <dbReference type="SAM" id="MobiDB-lite"/>
    </source>
</evidence>
<evidence type="ECO:0000313" key="3">
    <source>
        <dbReference type="Proteomes" id="UP001498771"/>
    </source>
</evidence>
<accession>A0ABR1FB86</accession>
<dbReference type="GeneID" id="90036811"/>
<evidence type="ECO:0000313" key="2">
    <source>
        <dbReference type="EMBL" id="KAK7207104.1"/>
    </source>
</evidence>
<feature type="region of interest" description="Disordered" evidence="1">
    <location>
        <begin position="396"/>
        <end position="421"/>
    </location>
</feature>
<dbReference type="Proteomes" id="UP001498771">
    <property type="component" value="Unassembled WGS sequence"/>
</dbReference>
<sequence>MTFFQNIRKHFCLRGAPAITQISEKTPALPSADRLTSLRLFVSRFILHTALSPAVEKTETPLSPVPQPASHSAYLSAAEHSVRRCRAQSFAPVWKLKLAADIGCSSNTWALDTISDLYDAAKALGGQLPPAHPVVKVTYLYPIVKAVYAAPAPAAHPTIKPDAILSRKERLAATRHTSVSLSFGQNRCFSVKPEVARAAQTVFELHSLENAPLVKQARQFSLPMLRNVSLRPEIRTLSVRNFSARKLSGASNLRVNHDGALANGAIDTASSLLKSGPKKYTDSSNGNMPLDDVLGLYNGAFRSLSVSSVKDTTTAATVPDITLDDSARASTTATTCASVADAHVDTSAILERVCPAPKDAQHGSSFVTNCTAAVLPPTINESANSIVDHDEIPEASMLPPQNTLEHPQSSSFSASNETSDTTSAVTSEITLAFTSAVTSEITLASTSAVTSFQDTSAIQNLSDFWKFPESDENATARSALVQSVYNTQADDTNPSAGEDEWEDIDLGDHSPAVPGESHISARQELLEALDTFNRDVWVPAARGWRSIVNSAARRLDVGWMRGITSTPEP</sequence>
<gene>
    <name evidence="2" type="ORF">BZA70DRAFT_270494</name>
</gene>
<comment type="caution">
    <text evidence="2">The sequence shown here is derived from an EMBL/GenBank/DDBJ whole genome shotgun (WGS) entry which is preliminary data.</text>
</comment>
<dbReference type="EMBL" id="JBBJBU010000001">
    <property type="protein sequence ID" value="KAK7207104.1"/>
    <property type="molecule type" value="Genomic_DNA"/>
</dbReference>
<feature type="compositionally biased region" description="Polar residues" evidence="1">
    <location>
        <begin position="399"/>
        <end position="421"/>
    </location>
</feature>
<name>A0ABR1FB86_9ASCO</name>
<protein>
    <submittedName>
        <fullName evidence="2">Uncharacterized protein</fullName>
    </submittedName>
</protein>
<dbReference type="RefSeq" id="XP_064770137.1">
    <property type="nucleotide sequence ID" value="XM_064911299.1"/>
</dbReference>